<feature type="compositionally biased region" description="Low complexity" evidence="1">
    <location>
        <begin position="350"/>
        <end position="360"/>
    </location>
</feature>
<gene>
    <name evidence="2" type="ORF">CIMG_08742</name>
</gene>
<organism evidence="2 3">
    <name type="scientific">Coccidioides immitis (strain RS)</name>
    <name type="common">Valley fever fungus</name>
    <dbReference type="NCBI Taxonomy" id="246410"/>
    <lineage>
        <taxon>Eukaryota</taxon>
        <taxon>Fungi</taxon>
        <taxon>Dikarya</taxon>
        <taxon>Ascomycota</taxon>
        <taxon>Pezizomycotina</taxon>
        <taxon>Eurotiomycetes</taxon>
        <taxon>Eurotiomycetidae</taxon>
        <taxon>Onygenales</taxon>
        <taxon>Onygenaceae</taxon>
        <taxon>Coccidioides</taxon>
    </lineage>
</organism>
<evidence type="ECO:0000256" key="1">
    <source>
        <dbReference type="SAM" id="MobiDB-lite"/>
    </source>
</evidence>
<dbReference type="InParanoid" id="J3K641"/>
<dbReference type="KEGG" id="cim:CIMG_08742"/>
<proteinExistence type="predicted"/>
<dbReference type="GeneID" id="4560592"/>
<keyword evidence="3" id="KW-1185">Reference proteome</keyword>
<feature type="region of interest" description="Disordered" evidence="1">
    <location>
        <begin position="316"/>
        <end position="435"/>
    </location>
</feature>
<protein>
    <submittedName>
        <fullName evidence="2">Uncharacterized protein</fullName>
    </submittedName>
</protein>
<evidence type="ECO:0000313" key="3">
    <source>
        <dbReference type="Proteomes" id="UP000001261"/>
    </source>
</evidence>
<name>J3K641_COCIM</name>
<dbReference type="OrthoDB" id="4510821at2759"/>
<accession>J3K641</accession>
<dbReference type="VEuPathDB" id="FungiDB:CIMG_08742"/>
<feature type="compositionally biased region" description="Polar residues" evidence="1">
    <location>
        <begin position="365"/>
        <end position="383"/>
    </location>
</feature>
<dbReference type="Proteomes" id="UP000001261">
    <property type="component" value="Unassembled WGS sequence"/>
</dbReference>
<dbReference type="RefSeq" id="XP_001241579.2">
    <property type="nucleotide sequence ID" value="XM_001241578.2"/>
</dbReference>
<dbReference type="AlphaFoldDB" id="J3K641"/>
<sequence length="523" mass="58740">MQSGFWQRVRQNATDLHERRVNELDFIKSIVELVASNKDELPEVFISLKEAFKKQKSKTSKAFNREQALSRFLAMKKKDFDPPQGLLVAIPKFTKDPLFFWNGGVKESKETFGNIISFIYHSLERIKIWNGIHRAFHALAIYELVQQFMALYESNTFTEQIREAFADFILGKDDLKMRQTVISNVQSEYKKGATYCLYAKILGHGCFFYMFNSMPPYIYETYLHSKADIQKVSAYYQDMVDLEDREGADQAGKSIMKVIIEQFKHERSMIWIKARKEMGKEGRRKRKAEQQAHSKKLLKQRFSLINDTGVPNVQTNANACPAASTGHQAFSPTDHGQNGNASNGNEIVPSTDDSSATSSALRNIDSATPNFQSNHESGTSMTLDPQAYAEGSEDEEHGTQQLRSESAVVPSHLRKPLDSPSKIASPPGVNGGKNKDMSAGIVPRQAAVNPKALTAPTNDAFLNGDASYTNVNLNSHDPTDIHLDNLDFTDLYLGNLDFTDIFLDDLTDINLTDFDASLTESRS</sequence>
<reference evidence="3" key="1">
    <citation type="journal article" date="2009" name="Genome Res.">
        <title>Comparative genomic analyses of the human fungal pathogens Coccidioides and their relatives.</title>
        <authorList>
            <person name="Sharpton T.J."/>
            <person name="Stajich J.E."/>
            <person name="Rounsley S.D."/>
            <person name="Gardner M.J."/>
            <person name="Wortman J.R."/>
            <person name="Jordar V.S."/>
            <person name="Maiti R."/>
            <person name="Kodira C.D."/>
            <person name="Neafsey D.E."/>
            <person name="Zeng Q."/>
            <person name="Hung C.-Y."/>
            <person name="McMahan C."/>
            <person name="Muszewska A."/>
            <person name="Grynberg M."/>
            <person name="Mandel M.A."/>
            <person name="Kellner E.M."/>
            <person name="Barker B.M."/>
            <person name="Galgiani J.N."/>
            <person name="Orbach M.J."/>
            <person name="Kirkland T.N."/>
            <person name="Cole G.T."/>
            <person name="Henn M.R."/>
            <person name="Birren B.W."/>
            <person name="Taylor J.W."/>
        </authorList>
    </citation>
    <scope>NUCLEOTIDE SEQUENCE [LARGE SCALE GENOMIC DNA]</scope>
    <source>
        <strain evidence="3">RS</strain>
    </source>
</reference>
<reference evidence="3" key="2">
    <citation type="journal article" date="2010" name="Genome Res.">
        <title>Population genomic sequencing of Coccidioides fungi reveals recent hybridization and transposon control.</title>
        <authorList>
            <person name="Neafsey D.E."/>
            <person name="Barker B.M."/>
            <person name="Sharpton T.J."/>
            <person name="Stajich J.E."/>
            <person name="Park D.J."/>
            <person name="Whiston E."/>
            <person name="Hung C.-Y."/>
            <person name="McMahan C."/>
            <person name="White J."/>
            <person name="Sykes S."/>
            <person name="Heiman D."/>
            <person name="Young S."/>
            <person name="Zeng Q."/>
            <person name="Abouelleil A."/>
            <person name="Aftuck L."/>
            <person name="Bessette D."/>
            <person name="Brown A."/>
            <person name="FitzGerald M."/>
            <person name="Lui A."/>
            <person name="Macdonald J.P."/>
            <person name="Priest M."/>
            <person name="Orbach M.J."/>
            <person name="Galgiani J.N."/>
            <person name="Kirkland T.N."/>
            <person name="Cole G.T."/>
            <person name="Birren B.W."/>
            <person name="Henn M.R."/>
            <person name="Taylor J.W."/>
            <person name="Rounsley S.D."/>
        </authorList>
    </citation>
    <scope>GENOME REANNOTATION</scope>
    <source>
        <strain evidence="3">RS</strain>
    </source>
</reference>
<feature type="compositionally biased region" description="Polar residues" evidence="1">
    <location>
        <begin position="325"/>
        <end position="345"/>
    </location>
</feature>
<dbReference type="EMBL" id="GG704913">
    <property type="protein sequence ID" value="EAS29996.3"/>
    <property type="molecule type" value="Genomic_DNA"/>
</dbReference>
<evidence type="ECO:0000313" key="2">
    <source>
        <dbReference type="EMBL" id="EAS29996.3"/>
    </source>
</evidence>